<proteinExistence type="inferred from homology"/>
<feature type="region of interest" description="Disordered" evidence="4">
    <location>
        <begin position="248"/>
        <end position="267"/>
    </location>
</feature>
<evidence type="ECO:0000313" key="6">
    <source>
        <dbReference type="EMBL" id="QSZ34060.1"/>
    </source>
</evidence>
<dbReference type="InterPro" id="IPR036568">
    <property type="entry name" value="GGCT-like_sf"/>
</dbReference>
<reference evidence="6" key="1">
    <citation type="submission" date="2020-10" db="EMBL/GenBank/DDBJ databases">
        <title>Genome Sequence of Monilinia vaccinii-corymbosi Sheds Light on Mummy Berry Disease Infection of Blueberry and Mating Type.</title>
        <authorList>
            <person name="Yow A.G."/>
            <person name="Zhang Y."/>
            <person name="Bansal K."/>
            <person name="Eacker S.M."/>
            <person name="Sullivan S."/>
            <person name="Liachko I."/>
            <person name="Cubeta M.A."/>
            <person name="Rollins J.A."/>
            <person name="Ashrafi H."/>
        </authorList>
    </citation>
    <scope>NUCLEOTIDE SEQUENCE</scope>
    <source>
        <strain evidence="6">RL-1</strain>
    </source>
</reference>
<dbReference type="PANTHER" id="PTHR31544:SF2">
    <property type="entry name" value="AIG2-LIKE PROTEIN D"/>
    <property type="match status" value="1"/>
</dbReference>
<evidence type="ECO:0000256" key="2">
    <source>
        <dbReference type="ARBA" id="ARBA00022679"/>
    </source>
</evidence>
<dbReference type="SUPFAM" id="SSF110857">
    <property type="entry name" value="Gamma-glutamyl cyclotransferase-like"/>
    <property type="match status" value="1"/>
</dbReference>
<feature type="region of interest" description="Disordered" evidence="4">
    <location>
        <begin position="186"/>
        <end position="237"/>
    </location>
</feature>
<dbReference type="Proteomes" id="UP000672032">
    <property type="component" value="Chromosome 4"/>
</dbReference>
<dbReference type="CDD" id="cd06661">
    <property type="entry name" value="GGCT_like"/>
    <property type="match status" value="1"/>
</dbReference>
<feature type="compositionally biased region" description="Basic and acidic residues" evidence="4">
    <location>
        <begin position="248"/>
        <end position="260"/>
    </location>
</feature>
<organism evidence="6 7">
    <name type="scientific">Monilinia vaccinii-corymbosi</name>
    <dbReference type="NCBI Taxonomy" id="61207"/>
    <lineage>
        <taxon>Eukaryota</taxon>
        <taxon>Fungi</taxon>
        <taxon>Dikarya</taxon>
        <taxon>Ascomycota</taxon>
        <taxon>Pezizomycotina</taxon>
        <taxon>Leotiomycetes</taxon>
        <taxon>Helotiales</taxon>
        <taxon>Sclerotiniaceae</taxon>
        <taxon>Monilinia</taxon>
    </lineage>
</organism>
<dbReference type="AlphaFoldDB" id="A0A8A3PG62"/>
<dbReference type="InterPro" id="IPR013024">
    <property type="entry name" value="GGCT-like"/>
</dbReference>
<feature type="compositionally biased region" description="Low complexity" evidence="4">
    <location>
        <begin position="203"/>
        <end position="212"/>
    </location>
</feature>
<accession>A0A8A3PG62</accession>
<dbReference type="EMBL" id="CP063408">
    <property type="protein sequence ID" value="QSZ34060.1"/>
    <property type="molecule type" value="Genomic_DNA"/>
</dbReference>
<gene>
    <name evidence="6" type="ORF">DSL72_005640</name>
</gene>
<comment type="similarity">
    <text evidence="1">Belongs to the gamma-glutamylcyclotransferase family.</text>
</comment>
<evidence type="ECO:0000313" key="7">
    <source>
        <dbReference type="Proteomes" id="UP000672032"/>
    </source>
</evidence>
<dbReference type="GO" id="GO:0016740">
    <property type="term" value="F:transferase activity"/>
    <property type="evidence" value="ECO:0007669"/>
    <property type="project" value="UniProtKB-KW"/>
</dbReference>
<dbReference type="PANTHER" id="PTHR31544">
    <property type="entry name" value="AIG2-LIKE PROTEIN D"/>
    <property type="match status" value="1"/>
</dbReference>
<name>A0A8A3PG62_9HELO</name>
<sequence length="267" mass="30142">MEPKDAEPAIPETYNAFFYGTLMAPEVLHRVIYGSSKHNPSASLTITPALLPNYCRHRVRSADYPGIIFESGHTVRGTFVTGLTPKNMQSLDWFEGPEYERKVVTVKILTPKDKEHVHDASGIMGEAVETGEEKEAQTYVFKHVSLLERGEWDFAFFRREKLRYWADESEEYAGLWMPPQPFYNDGDGLTKSRTSEVDANAAESTESETGTFESRDQGDTTGGRGVKTSMGKELKELADKKREEEWILGEKKKIAEEGRSKGQCTVE</sequence>
<dbReference type="OrthoDB" id="1044435at2759"/>
<dbReference type="InterPro" id="IPR045038">
    <property type="entry name" value="AIG2-like"/>
</dbReference>
<evidence type="ECO:0000256" key="1">
    <source>
        <dbReference type="ARBA" id="ARBA00008861"/>
    </source>
</evidence>
<feature type="domain" description="Gamma-glutamylcyclotransferase AIG2-like" evidence="5">
    <location>
        <begin position="17"/>
        <end position="153"/>
    </location>
</feature>
<keyword evidence="7" id="KW-1185">Reference proteome</keyword>
<dbReference type="InterPro" id="IPR009288">
    <property type="entry name" value="AIG2-like_dom"/>
</dbReference>
<evidence type="ECO:0000259" key="5">
    <source>
        <dbReference type="Pfam" id="PF06094"/>
    </source>
</evidence>
<dbReference type="Pfam" id="PF06094">
    <property type="entry name" value="GGACT"/>
    <property type="match status" value="1"/>
</dbReference>
<dbReference type="Gene3D" id="3.10.490.10">
    <property type="entry name" value="Gamma-glutamyl cyclotransferase-like"/>
    <property type="match status" value="1"/>
</dbReference>
<evidence type="ECO:0000256" key="4">
    <source>
        <dbReference type="SAM" id="MobiDB-lite"/>
    </source>
</evidence>
<protein>
    <recommendedName>
        <fullName evidence="3">Putative gamma-glutamylcyclotransferase</fullName>
    </recommendedName>
</protein>
<evidence type="ECO:0000256" key="3">
    <source>
        <dbReference type="ARBA" id="ARBA00030602"/>
    </source>
</evidence>
<keyword evidence="2" id="KW-0808">Transferase</keyword>